<dbReference type="GO" id="GO:0046872">
    <property type="term" value="F:metal ion binding"/>
    <property type="evidence" value="ECO:0007669"/>
    <property type="project" value="UniProtKB-UniRule"/>
</dbReference>
<dbReference type="PROSITE" id="PS00081">
    <property type="entry name" value="LIPOXYGENASE_2"/>
    <property type="match status" value="2"/>
</dbReference>
<evidence type="ECO:0000256" key="4">
    <source>
        <dbReference type="ARBA" id="ARBA00022723"/>
    </source>
</evidence>
<comment type="caution">
    <text evidence="12">Lacks conserved residue(s) required for the propagation of feature annotation.</text>
</comment>
<evidence type="ECO:0000256" key="11">
    <source>
        <dbReference type="ARBA" id="ARBA00023160"/>
    </source>
</evidence>
<dbReference type="InterPro" id="IPR011513">
    <property type="entry name" value="Nse1"/>
</dbReference>
<evidence type="ECO:0000256" key="2">
    <source>
        <dbReference type="ARBA" id="ARBA00009419"/>
    </source>
</evidence>
<evidence type="ECO:0000313" key="19">
    <source>
        <dbReference type="Proteomes" id="UP001141552"/>
    </source>
</evidence>
<dbReference type="EMBL" id="JAKUCV010004601">
    <property type="protein sequence ID" value="KAJ4834858.1"/>
    <property type="molecule type" value="Genomic_DNA"/>
</dbReference>
<keyword evidence="9 13" id="KW-0408">Iron</keyword>
<dbReference type="InterPro" id="IPR036392">
    <property type="entry name" value="PLAT/LH2_dom_sf"/>
</dbReference>
<dbReference type="EC" id="1.13.11.-" evidence="14"/>
<dbReference type="InterPro" id="IPR036388">
    <property type="entry name" value="WH-like_DNA-bd_sf"/>
</dbReference>
<gene>
    <name evidence="18" type="ORF">Tsubulata_012964</name>
</gene>
<comment type="function">
    <text evidence="14">Plant lipoxygenase may be involved in a number of diverse aspects of plant physiology including growth and development, pest resistance, and senescence or responses to wounding.</text>
</comment>
<dbReference type="SMART" id="SM00308">
    <property type="entry name" value="LH2"/>
    <property type="match status" value="2"/>
</dbReference>
<accession>A0A9Q0FNL7</accession>
<dbReference type="InterPro" id="IPR036226">
    <property type="entry name" value="LipOase_C_sf"/>
</dbReference>
<dbReference type="Gene3D" id="1.20.245.10">
    <property type="entry name" value="Lipoxygenase-1, Domain 5"/>
    <property type="match status" value="2"/>
</dbReference>
<evidence type="ECO:0000256" key="13">
    <source>
        <dbReference type="RuleBase" id="RU003974"/>
    </source>
</evidence>
<dbReference type="SUPFAM" id="SSF48484">
    <property type="entry name" value="Lipoxigenase"/>
    <property type="match status" value="2"/>
</dbReference>
<evidence type="ECO:0000256" key="15">
    <source>
        <dbReference type="SAM" id="MobiDB-lite"/>
    </source>
</evidence>
<keyword evidence="3 14" id="KW-0444">Lipid biosynthesis</keyword>
<dbReference type="GO" id="GO:0006633">
    <property type="term" value="P:fatty acid biosynthetic process"/>
    <property type="evidence" value="ECO:0007669"/>
    <property type="project" value="UniProtKB-KW"/>
</dbReference>
<evidence type="ECO:0000256" key="8">
    <source>
        <dbReference type="ARBA" id="ARBA00023002"/>
    </source>
</evidence>
<dbReference type="Gene3D" id="3.10.450.60">
    <property type="match status" value="2"/>
</dbReference>
<keyword evidence="7 13" id="KW-0223">Dioxygenase</keyword>
<evidence type="ECO:0000256" key="9">
    <source>
        <dbReference type="ARBA" id="ARBA00023004"/>
    </source>
</evidence>
<dbReference type="Pfam" id="PF07574">
    <property type="entry name" value="SMC_Nse1"/>
    <property type="match status" value="1"/>
</dbReference>
<keyword evidence="19" id="KW-1185">Reference proteome</keyword>
<dbReference type="GO" id="GO:0034440">
    <property type="term" value="P:lipid oxidation"/>
    <property type="evidence" value="ECO:0007669"/>
    <property type="project" value="InterPro"/>
</dbReference>
<dbReference type="Gene3D" id="3.90.1150.220">
    <property type="match status" value="1"/>
</dbReference>
<dbReference type="InterPro" id="IPR001246">
    <property type="entry name" value="LipOase_plant"/>
</dbReference>
<dbReference type="Gene3D" id="2.60.60.20">
    <property type="entry name" value="PLAT/LH2 domain"/>
    <property type="match status" value="2"/>
</dbReference>
<feature type="region of interest" description="Disordered" evidence="15">
    <location>
        <begin position="1041"/>
        <end position="1084"/>
    </location>
</feature>
<dbReference type="InterPro" id="IPR000907">
    <property type="entry name" value="LipOase"/>
</dbReference>
<proteinExistence type="inferred from homology"/>
<reference evidence="18" key="1">
    <citation type="submission" date="2022-02" db="EMBL/GenBank/DDBJ databases">
        <authorList>
            <person name="Henning P.M."/>
            <person name="McCubbin A.G."/>
            <person name="Shore J.S."/>
        </authorList>
    </citation>
    <scope>NUCLEOTIDE SEQUENCE</scope>
    <source>
        <strain evidence="18">F60SS</strain>
        <tissue evidence="18">Leaves</tissue>
    </source>
</reference>
<dbReference type="OrthoDB" id="407298at2759"/>
<dbReference type="PANTHER" id="PTHR11771">
    <property type="entry name" value="LIPOXYGENASE"/>
    <property type="match status" value="1"/>
</dbReference>
<dbReference type="PROSITE" id="PS50095">
    <property type="entry name" value="PLAT"/>
    <property type="match status" value="1"/>
</dbReference>
<dbReference type="GO" id="GO:0016702">
    <property type="term" value="F:oxidoreductase activity, acting on single donors with incorporation of molecular oxygen, incorporation of two atoms of oxygen"/>
    <property type="evidence" value="ECO:0007669"/>
    <property type="project" value="InterPro"/>
</dbReference>
<dbReference type="InterPro" id="IPR042057">
    <property type="entry name" value="Lipoxy_PLAT/LH2"/>
</dbReference>
<feature type="compositionally biased region" description="Basic and acidic residues" evidence="15">
    <location>
        <begin position="1067"/>
        <end position="1081"/>
    </location>
</feature>
<evidence type="ECO:0000256" key="7">
    <source>
        <dbReference type="ARBA" id="ARBA00022964"/>
    </source>
</evidence>
<dbReference type="InterPro" id="IPR001024">
    <property type="entry name" value="PLAT/LH2_dom"/>
</dbReference>
<keyword evidence="11 14" id="KW-0275">Fatty acid biosynthesis</keyword>
<dbReference type="Proteomes" id="UP001141552">
    <property type="component" value="Unassembled WGS sequence"/>
</dbReference>
<evidence type="ECO:0000259" key="16">
    <source>
        <dbReference type="PROSITE" id="PS50095"/>
    </source>
</evidence>
<evidence type="ECO:0000256" key="6">
    <source>
        <dbReference type="ARBA" id="ARBA00022832"/>
    </source>
</evidence>
<evidence type="ECO:0000256" key="5">
    <source>
        <dbReference type="ARBA" id="ARBA00022767"/>
    </source>
</evidence>
<protein>
    <recommendedName>
        <fullName evidence="14">Lipoxygenase</fullName>
        <ecNumber evidence="14">1.13.11.-</ecNumber>
    </recommendedName>
</protein>
<dbReference type="InterPro" id="IPR027433">
    <property type="entry name" value="Lipoxygenase_dom_3"/>
</dbReference>
<dbReference type="Pfam" id="PF00305">
    <property type="entry name" value="Lipoxygenase"/>
    <property type="match status" value="3"/>
</dbReference>
<keyword evidence="6" id="KW-0276">Fatty acid metabolism</keyword>
<comment type="caution">
    <text evidence="18">The sequence shown here is derived from an EMBL/GenBank/DDBJ whole genome shotgun (WGS) entry which is preliminary data.</text>
</comment>
<comment type="similarity">
    <text evidence="2 13">Belongs to the lipoxygenase family.</text>
</comment>
<dbReference type="GO" id="GO:0030915">
    <property type="term" value="C:Smc5-Smc6 complex"/>
    <property type="evidence" value="ECO:0007669"/>
    <property type="project" value="InterPro"/>
</dbReference>
<feature type="region of interest" description="Disordered" evidence="15">
    <location>
        <begin position="1245"/>
        <end position="1275"/>
    </location>
</feature>
<dbReference type="PROSITE" id="PS51393">
    <property type="entry name" value="LIPOXYGENASE_3"/>
    <property type="match status" value="2"/>
</dbReference>
<dbReference type="Gene3D" id="3.30.40.10">
    <property type="entry name" value="Zinc/RING finger domain, C3HC4 (zinc finger)"/>
    <property type="match status" value="1"/>
</dbReference>
<dbReference type="Gene3D" id="1.10.10.10">
    <property type="entry name" value="Winged helix-like DNA-binding domain superfamily/Winged helix DNA-binding domain"/>
    <property type="match status" value="1"/>
</dbReference>
<dbReference type="InterPro" id="IPR013083">
    <property type="entry name" value="Znf_RING/FYVE/PHD"/>
</dbReference>
<evidence type="ECO:0000259" key="17">
    <source>
        <dbReference type="PROSITE" id="PS51393"/>
    </source>
</evidence>
<keyword evidence="10" id="KW-0443">Lipid metabolism</keyword>
<dbReference type="CDD" id="cd01751">
    <property type="entry name" value="PLAT_LH2"/>
    <property type="match status" value="1"/>
</dbReference>
<dbReference type="GO" id="GO:0031408">
    <property type="term" value="P:oxylipin biosynthetic process"/>
    <property type="evidence" value="ECO:0007669"/>
    <property type="project" value="UniProtKB-UniRule"/>
</dbReference>
<dbReference type="PRINTS" id="PR00087">
    <property type="entry name" value="LIPOXYGENASE"/>
</dbReference>
<evidence type="ECO:0000256" key="12">
    <source>
        <dbReference type="PROSITE-ProRule" id="PRU00152"/>
    </source>
</evidence>
<dbReference type="FunFam" id="1.20.245.10:FF:000002">
    <property type="entry name" value="Lipoxygenase"/>
    <property type="match status" value="2"/>
</dbReference>
<feature type="domain" description="Lipoxygenase" evidence="17">
    <location>
        <begin position="1199"/>
        <end position="1857"/>
    </location>
</feature>
<dbReference type="Gene3D" id="4.10.372.10">
    <property type="entry name" value="Lipoxygenase-1, Domain 3"/>
    <property type="match status" value="1"/>
</dbReference>
<evidence type="ECO:0000256" key="10">
    <source>
        <dbReference type="ARBA" id="ARBA00023098"/>
    </source>
</evidence>
<organism evidence="18 19">
    <name type="scientific">Turnera subulata</name>
    <dbReference type="NCBI Taxonomy" id="218843"/>
    <lineage>
        <taxon>Eukaryota</taxon>
        <taxon>Viridiplantae</taxon>
        <taxon>Streptophyta</taxon>
        <taxon>Embryophyta</taxon>
        <taxon>Tracheophyta</taxon>
        <taxon>Spermatophyta</taxon>
        <taxon>Magnoliopsida</taxon>
        <taxon>eudicotyledons</taxon>
        <taxon>Gunneridae</taxon>
        <taxon>Pentapetalae</taxon>
        <taxon>rosids</taxon>
        <taxon>fabids</taxon>
        <taxon>Malpighiales</taxon>
        <taxon>Passifloraceae</taxon>
        <taxon>Turnera</taxon>
    </lineage>
</organism>
<evidence type="ECO:0000313" key="18">
    <source>
        <dbReference type="EMBL" id="KAJ4834858.1"/>
    </source>
</evidence>
<evidence type="ECO:0000256" key="14">
    <source>
        <dbReference type="RuleBase" id="RU003975"/>
    </source>
</evidence>
<dbReference type="PRINTS" id="PR00468">
    <property type="entry name" value="PLTLPOXGNASE"/>
</dbReference>
<dbReference type="InterPro" id="IPR013819">
    <property type="entry name" value="LipOase_C"/>
</dbReference>
<evidence type="ECO:0000256" key="1">
    <source>
        <dbReference type="ARBA" id="ARBA00001962"/>
    </source>
</evidence>
<name>A0A9Q0FNL7_9ROSI</name>
<keyword evidence="4 13" id="KW-0479">Metal-binding</keyword>
<feature type="domain" description="Lipoxygenase" evidence="17">
    <location>
        <begin position="301"/>
        <end position="808"/>
    </location>
</feature>
<comment type="pathway">
    <text evidence="14">Lipid metabolism; oxylipin biosynthesis.</text>
</comment>
<dbReference type="PROSITE" id="PS00711">
    <property type="entry name" value="LIPOXYGENASE_1"/>
    <property type="match status" value="2"/>
</dbReference>
<reference evidence="18" key="2">
    <citation type="journal article" date="2023" name="Plants (Basel)">
        <title>Annotation of the Turnera subulata (Passifloraceae) Draft Genome Reveals the S-Locus Evolved after the Divergence of Turneroideae from Passifloroideae in a Stepwise Manner.</title>
        <authorList>
            <person name="Henning P.M."/>
            <person name="Roalson E.H."/>
            <person name="Mir W."/>
            <person name="McCubbin A.G."/>
            <person name="Shore J.S."/>
        </authorList>
    </citation>
    <scope>NUCLEOTIDE SEQUENCE</scope>
    <source>
        <strain evidence="18">F60SS</strain>
    </source>
</reference>
<keyword evidence="5 14" id="KW-0925">Oxylipin biosynthesis</keyword>
<evidence type="ECO:0000256" key="3">
    <source>
        <dbReference type="ARBA" id="ARBA00022516"/>
    </source>
</evidence>
<dbReference type="InterPro" id="IPR020833">
    <property type="entry name" value="LipOase_Fe_BS"/>
</dbReference>
<feature type="domain" description="PLAT" evidence="16">
    <location>
        <begin position="83"/>
        <end position="214"/>
    </location>
</feature>
<dbReference type="SUPFAM" id="SSF49723">
    <property type="entry name" value="Lipase/lipooxygenase domain (PLAT/LH2 domain)"/>
    <property type="match status" value="2"/>
</dbReference>
<sequence>MIFTQNLLNPTKNGYLLAKVPSSHANTISHLPFTSNKQLQSRPNYLTRHLLSKSSSIRASLISNFNPFSNLSSQTGDAVKVKATVTVKTILGGIFDNVGLTRPLDDLTRLLNGTFALELVSSELDPKTGAEKETIKAYAQKFSPKVDEIKYEAKFTIPAGFGEIGAILVENQLHKEMYIDQILIEGLPNGTLTLACESFVHSKYDNPIKRVFFTNKSYKILEGLDKGRDRDLIGSMIMIHIMILVNQTKAVILQDLFLGARNTLIQGVAGPDALLLKRTHCQNQEVSVCMCQGTRHSLQLRDRHSWIRDEEFSRQRLAGCNPLAIKLLTEWPITSKLDPQIYGSPDSLITAQLIEKQLGNVITVKEALEQKRLFVLDYHDVYLPYVSKVRELEGTTFYGSRAVFFLTEKGVLTPVAIELTRPPANGKPQWKQVFAPSVDPTEDWLWRLAKAHVCSHDSAYHQLVSHWLRTHCCVEPYIIAANRQLSAMHPIYRLLKPHFRYTMEINALARQSLINANGIIESTFAPGKYAIELSSFAYDKVWRFDQEALPADLIARGMAVEDPTAKHGLKLTIEDYPYANDGLALWDAIKQWVSDCVSYYYPEASKVEGDEELQAWWTEVRTQGHADKKDEPWWPVLKTQEDLIQVVTTIIWVGAGHHAAVNFGQYAYGGYFPNHPSTARIPMPTEEPSEVEFKEFLKNPEATLLECLPTRLQAIKVMLILNVLSSHSPEEEYIGDKLEPYWEDEPVIKAAFEKFNTKLKELEASFDSKNTDLNLRNRSGAGIVPYQLLKPYSPSGVTGKGHHTLIQALMARGPLTEADFLKIFADVTKNPGASSRDLYNFLLKINKELSYVQMEMRGCRDQNDGVVCFGLVNTVSDEHSKLGTCYSVPQLALFKGVVEAIALEATGSGCISTFDVLNIRLETQTGMGSQSQDGLSEVPPALRNFSMSQKEKTIDELVRDKWLFRASNGDIALGVRSYLDLRSWLHGLGIPSCDAKLCPSEGCTFRIHHYCLRKKIAQSRGKIVCPNCNIQWECQVPKTEVTEEEDAPDVPMQSQPPLGSRRKRLRVDRNLDTETESRGSHDSQAISDLKRMLRQHQKKILIDGTRRYVKTGSEKATVKPYLQYFSPAIGLEQKFVAKFNVPAGFREVGAVLVQNPLPAQEMYVKEIALEGFASGPVKISCESIVHPKQNKRVFFTNKSYLPSETPNGLKRLRDQELENLRGNGQGERRVFERIYDYDTYNDLGDPDKSKGLARPVLGGAQHPYPRHASSESRSSNVYVPRDEAFSAVKQITFGINILSAVLQTVLPGLEAVLDDPKKGFPNFPDIDSLYKQGLQLPSSLLGILKSILPGIVKTIRQGADEETDFRGSGMKSFLAKLLPEWPLTSKLDPQIYGSPESLITAEVVEKQIGNVITVDERLFMLDYHDIFLPYVNKVREQGAGTTLYGSRTLFFLTEEGVLKPVAIELTRPPAADGKPQWKQVFTPSVDPTSDWLWRLAKTHVSAHDSAHHQLLSHWLRTHASIEPYIIAANRQLSAMHPIYRLLKPHFRYTMEINALARKSLINAGGIIESTFGAGKYSMELSSYAYDKLWRFDQEALPADLVARGMAVKDPTAKYGLKLTIEDYPYANDGLPLWDAIKQWVGEYVKHYYPEAGKVESDEELQAWWTEVRTQGHADKKDEPWWPVLKAQDDLIQVLTTIIWVGSGHHAAVNFGQYAYGGYFPNHPTIARTTIPTEEEPNPEAKYKEFLNNPEATLLESLPARLQALKVMLILDVLSTHSPDEEYIGDKLEPYWKDEPVVKAAFERFNARLKELEGSVDSSNSDLDLRNRSGAGIVPYQLLKPFSPPGLTGKGVPNSISI</sequence>
<keyword evidence="8 13" id="KW-0560">Oxidoreductase</keyword>
<dbReference type="GO" id="GO:0006281">
    <property type="term" value="P:DNA repair"/>
    <property type="evidence" value="ECO:0007669"/>
    <property type="project" value="InterPro"/>
</dbReference>
<dbReference type="Gene3D" id="4.10.375.10">
    <property type="entry name" value="Lipoxygenase-1, Domain 2"/>
    <property type="match status" value="1"/>
</dbReference>
<dbReference type="InterPro" id="IPR020834">
    <property type="entry name" value="LipOase_CS"/>
</dbReference>
<comment type="cofactor">
    <cofactor evidence="1 13">
        <name>Fe cation</name>
        <dbReference type="ChEBI" id="CHEBI:24875"/>
    </cofactor>
</comment>